<dbReference type="Proteomes" id="UP000479190">
    <property type="component" value="Unassembled WGS sequence"/>
</dbReference>
<sequence length="384" mass="43315">MCHPHRCYYAALVVVALFFVVASAKIADDEAKTLINSYNWRYFEYDWSSSRQRVLFIRNGTYDYENMVPIDVDQARDGRIFVTVLAKDGVPATVNNLANKCGTTGGPVLQPYPDWSWHLGSRDCDETIVNVYRVAIDKCNRIWLLDTGKKNGDILCSPKLLVFDLETNELVHRVTIPKRLGMNRRTRRGNLVTPIVHYEDDSCSDPEAITSCLYFFYTIIMIKSCIKLNFSQKAKIYIADNYGNGLLVVQGEEIRRLESQAFEPEYGPAETFSIAGEKFNLSDGVVGMALSPKLPDGSQYLAFRPLASYSMHFVATNELLTKKVNYLSGMNVLPSQGTAPLVFSREGVLFYGLSEEIALGCFNFTDPINFSQSYVSFVLLPVFF</sequence>
<dbReference type="InterPro" id="IPR011042">
    <property type="entry name" value="6-blade_b-propeller_TolB-like"/>
</dbReference>
<dbReference type="InterPro" id="IPR017996">
    <property type="entry name" value="MRJP/yellow-related"/>
</dbReference>
<dbReference type="PRINTS" id="PR01366">
    <property type="entry name" value="ROYALJELLY"/>
</dbReference>
<evidence type="ECO:0000256" key="4">
    <source>
        <dbReference type="ARBA" id="ARBA00022729"/>
    </source>
</evidence>
<organism evidence="7 8">
    <name type="scientific">Trichogramma brassicae</name>
    <dbReference type="NCBI Taxonomy" id="86971"/>
    <lineage>
        <taxon>Eukaryota</taxon>
        <taxon>Metazoa</taxon>
        <taxon>Ecdysozoa</taxon>
        <taxon>Arthropoda</taxon>
        <taxon>Hexapoda</taxon>
        <taxon>Insecta</taxon>
        <taxon>Pterygota</taxon>
        <taxon>Neoptera</taxon>
        <taxon>Endopterygota</taxon>
        <taxon>Hymenoptera</taxon>
        <taxon>Apocrita</taxon>
        <taxon>Proctotrupomorpha</taxon>
        <taxon>Chalcidoidea</taxon>
        <taxon>Trichogrammatidae</taxon>
        <taxon>Trichogramma</taxon>
    </lineage>
</organism>
<keyword evidence="3" id="KW-0964">Secreted</keyword>
<proteinExistence type="inferred from homology"/>
<evidence type="ECO:0000313" key="7">
    <source>
        <dbReference type="EMBL" id="CAB0041432.1"/>
    </source>
</evidence>
<comment type="similarity">
    <text evidence="2">Belongs to the major royal jelly protein family.</text>
</comment>
<name>A0A6H5IX08_9HYME</name>
<evidence type="ECO:0000256" key="3">
    <source>
        <dbReference type="ARBA" id="ARBA00022525"/>
    </source>
</evidence>
<evidence type="ECO:0000256" key="1">
    <source>
        <dbReference type="ARBA" id="ARBA00004613"/>
    </source>
</evidence>
<evidence type="ECO:0000256" key="6">
    <source>
        <dbReference type="SAM" id="SignalP"/>
    </source>
</evidence>
<keyword evidence="8" id="KW-1185">Reference proteome</keyword>
<protein>
    <submittedName>
        <fullName evidence="7">Uncharacterized protein</fullName>
    </submittedName>
</protein>
<dbReference type="OrthoDB" id="8184345at2759"/>
<dbReference type="PANTHER" id="PTHR10009:SF7">
    <property type="entry name" value="GH10609P-RELATED"/>
    <property type="match status" value="1"/>
</dbReference>
<feature type="signal peptide" evidence="6">
    <location>
        <begin position="1"/>
        <end position="23"/>
    </location>
</feature>
<dbReference type="PANTHER" id="PTHR10009">
    <property type="entry name" value="PROTEIN YELLOW-RELATED"/>
    <property type="match status" value="1"/>
</dbReference>
<dbReference type="SUPFAM" id="SSF75011">
    <property type="entry name" value="3-carboxy-cis,cis-mucoante lactonizing enzyme"/>
    <property type="match status" value="1"/>
</dbReference>
<reference evidence="7 8" key="1">
    <citation type="submission" date="2020-02" db="EMBL/GenBank/DDBJ databases">
        <authorList>
            <person name="Ferguson B K."/>
        </authorList>
    </citation>
    <scope>NUCLEOTIDE SEQUENCE [LARGE SCALE GENOMIC DNA]</scope>
</reference>
<dbReference type="EMBL" id="CADCXV010001116">
    <property type="protein sequence ID" value="CAB0041432.1"/>
    <property type="molecule type" value="Genomic_DNA"/>
</dbReference>
<dbReference type="Gene3D" id="2.120.10.30">
    <property type="entry name" value="TolB, C-terminal domain"/>
    <property type="match status" value="1"/>
</dbReference>
<dbReference type="Pfam" id="PF03022">
    <property type="entry name" value="MRJP"/>
    <property type="match status" value="2"/>
</dbReference>
<comment type="subcellular location">
    <subcellularLocation>
        <location evidence="1">Secreted</location>
    </subcellularLocation>
</comment>
<evidence type="ECO:0000256" key="2">
    <source>
        <dbReference type="ARBA" id="ARBA00009127"/>
    </source>
</evidence>
<dbReference type="AlphaFoldDB" id="A0A6H5IX08"/>
<keyword evidence="4 6" id="KW-0732">Signal</keyword>
<accession>A0A6H5IX08</accession>
<evidence type="ECO:0000256" key="5">
    <source>
        <dbReference type="ARBA" id="ARBA00023180"/>
    </source>
</evidence>
<evidence type="ECO:0000313" key="8">
    <source>
        <dbReference type="Proteomes" id="UP000479190"/>
    </source>
</evidence>
<keyword evidence="5" id="KW-0325">Glycoprotein</keyword>
<dbReference type="GO" id="GO:0005576">
    <property type="term" value="C:extracellular region"/>
    <property type="evidence" value="ECO:0007669"/>
    <property type="project" value="UniProtKB-SubCell"/>
</dbReference>
<feature type="chain" id="PRO_5026031399" evidence="6">
    <location>
        <begin position="24"/>
        <end position="384"/>
    </location>
</feature>
<gene>
    <name evidence="7" type="ORF">TBRA_LOCUS13100</name>
</gene>